<dbReference type="PANTHER" id="PTHR30570">
    <property type="entry name" value="PERIPLASMIC PHOSPHATE BINDING COMPONENT OF PHOSPHATE ABC TRANSPORTER"/>
    <property type="match status" value="1"/>
</dbReference>
<dbReference type="PANTHER" id="PTHR30570:SF1">
    <property type="entry name" value="PHOSPHATE-BINDING PROTEIN PSTS"/>
    <property type="match status" value="1"/>
</dbReference>
<dbReference type="SUPFAM" id="SSF53850">
    <property type="entry name" value="Periplasmic binding protein-like II"/>
    <property type="match status" value="1"/>
</dbReference>
<dbReference type="InterPro" id="IPR050811">
    <property type="entry name" value="Phosphate_ABC_transporter"/>
</dbReference>
<dbReference type="EMBL" id="JARGDL010000024">
    <property type="protein sequence ID" value="MDF1613016.1"/>
    <property type="molecule type" value="Genomic_DNA"/>
</dbReference>
<feature type="domain" description="PBP" evidence="2">
    <location>
        <begin position="25"/>
        <end position="262"/>
    </location>
</feature>
<dbReference type="Proteomes" id="UP001221302">
    <property type="component" value="Unassembled WGS sequence"/>
</dbReference>
<name>A0AAE3NY12_9BACT</name>
<gene>
    <name evidence="3" type="ORF">P0M35_12700</name>
</gene>
<organism evidence="3 4">
    <name type="scientific">Stygiobacter electus</name>
    <dbReference type="NCBI Taxonomy" id="3032292"/>
    <lineage>
        <taxon>Bacteria</taxon>
        <taxon>Pseudomonadati</taxon>
        <taxon>Ignavibacteriota</taxon>
        <taxon>Ignavibacteria</taxon>
        <taxon>Ignavibacteriales</taxon>
        <taxon>Melioribacteraceae</taxon>
        <taxon>Stygiobacter</taxon>
    </lineage>
</organism>
<sequence length="289" mass="32443">MNYLHKSFILLIILFVFFGCQEPPKETATKGNLKCLVDESLYPMVSAIKDSFSLKYPETKIELVKVKAKEGIVKMLNGEETMFISSRALTEDEVNFYDKTKSQVKIIKFCYDALTAVVDSNHKLNRITTSELKQLLLGNSKQYRIYIPDQNSGIFENLKMDLTDKQNPKGAYIVKNEEEVVKRVKKDINSIGLVGLNVANNSKLKILRIGTDERSATGGVYYEPAAGYLANGEYPLIRACFILLNEIGVYVGSGFTSYITSSEGQKIVLSYGLGPATVPIKYKQIVRMR</sequence>
<reference evidence="3" key="1">
    <citation type="submission" date="2023-03" db="EMBL/GenBank/DDBJ databases">
        <title>Stygiobacter electus gen. nov., sp. nov., facultatively anaerobic thermotolerant bacterium of the class Ignavibacteria from a well of Yessentuki mineral water deposit.</title>
        <authorList>
            <person name="Podosokorskaya O.A."/>
            <person name="Elcheninov A.G."/>
            <person name="Petrova N.F."/>
            <person name="Zavarzina D.G."/>
            <person name="Kublanov I.V."/>
            <person name="Merkel A.Y."/>
        </authorList>
    </citation>
    <scope>NUCLEOTIDE SEQUENCE</scope>
    <source>
        <strain evidence="3">09-Me</strain>
    </source>
</reference>
<keyword evidence="1" id="KW-0732">Signal</keyword>
<evidence type="ECO:0000256" key="1">
    <source>
        <dbReference type="ARBA" id="ARBA00022729"/>
    </source>
</evidence>
<evidence type="ECO:0000259" key="2">
    <source>
        <dbReference type="Pfam" id="PF12849"/>
    </source>
</evidence>
<evidence type="ECO:0000313" key="3">
    <source>
        <dbReference type="EMBL" id="MDF1613016.1"/>
    </source>
</evidence>
<dbReference type="InterPro" id="IPR024370">
    <property type="entry name" value="PBP_domain"/>
</dbReference>
<dbReference type="Gene3D" id="3.40.190.10">
    <property type="entry name" value="Periplasmic binding protein-like II"/>
    <property type="match status" value="2"/>
</dbReference>
<accession>A0AAE3NY12</accession>
<evidence type="ECO:0000313" key="4">
    <source>
        <dbReference type="Proteomes" id="UP001221302"/>
    </source>
</evidence>
<keyword evidence="4" id="KW-1185">Reference proteome</keyword>
<protein>
    <submittedName>
        <fullName evidence="3">Substrate-binding domain-containing protein</fullName>
    </submittedName>
</protein>
<dbReference type="AlphaFoldDB" id="A0AAE3NY12"/>
<dbReference type="Pfam" id="PF12849">
    <property type="entry name" value="PBP_like_2"/>
    <property type="match status" value="1"/>
</dbReference>
<comment type="caution">
    <text evidence="3">The sequence shown here is derived from an EMBL/GenBank/DDBJ whole genome shotgun (WGS) entry which is preliminary data.</text>
</comment>
<dbReference type="RefSeq" id="WP_321536787.1">
    <property type="nucleotide sequence ID" value="NZ_JARGDL010000024.1"/>
</dbReference>
<dbReference type="PROSITE" id="PS51257">
    <property type="entry name" value="PROKAR_LIPOPROTEIN"/>
    <property type="match status" value="1"/>
</dbReference>
<proteinExistence type="predicted"/>